<dbReference type="SUPFAM" id="SSF69318">
    <property type="entry name" value="Integrin alpha N-terminal domain"/>
    <property type="match status" value="1"/>
</dbReference>
<accession>A0A5B9MH62</accession>
<dbReference type="AlphaFoldDB" id="A0A5B9MH62"/>
<protein>
    <submittedName>
        <fullName evidence="2">FG-GAP repeat protein</fullName>
    </submittedName>
</protein>
<organism evidence="2 3">
    <name type="scientific">Stieleria maiorica</name>
    <dbReference type="NCBI Taxonomy" id="2795974"/>
    <lineage>
        <taxon>Bacteria</taxon>
        <taxon>Pseudomonadati</taxon>
        <taxon>Planctomycetota</taxon>
        <taxon>Planctomycetia</taxon>
        <taxon>Pirellulales</taxon>
        <taxon>Pirellulaceae</taxon>
        <taxon>Stieleria</taxon>
    </lineage>
</organism>
<gene>
    <name evidence="2" type="ORF">Mal15_24690</name>
</gene>
<dbReference type="Pfam" id="PF13517">
    <property type="entry name" value="FG-GAP_3"/>
    <property type="match status" value="1"/>
</dbReference>
<dbReference type="PANTHER" id="PTHR45460">
    <property type="entry name" value="SIMILAR TO CYSTEINE PROTEINASE"/>
    <property type="match status" value="1"/>
</dbReference>
<dbReference type="Gene3D" id="2.130.10.130">
    <property type="entry name" value="Integrin alpha, N-terminal"/>
    <property type="match status" value="1"/>
</dbReference>
<dbReference type="Proteomes" id="UP000321353">
    <property type="component" value="Chromosome"/>
</dbReference>
<name>A0A5B9MH62_9BACT</name>
<evidence type="ECO:0000256" key="1">
    <source>
        <dbReference type="ARBA" id="ARBA00022729"/>
    </source>
</evidence>
<dbReference type="InterPro" id="IPR013517">
    <property type="entry name" value="FG-GAP"/>
</dbReference>
<proteinExistence type="predicted"/>
<dbReference type="KEGG" id="smam:Mal15_24690"/>
<sequence>MMRPALQATNPSLSETVRYHASFPDSAWERKSPEAPPLIARGGWGGLEWTPMPRRCVMIPFATYNDDAARSPSLQASPKFHSTRNMIMWKPSLAILCLITSPAFADPVPEFAWKAVEIDQIQIGYGIQLADVDGDGKTDIVLADKNTIQWYQNPSWTKHVIARDLTQRDNVCVTARDIDGDGKCEIAVGGQWNYRESVKDGAVFYLDPPADRTQPWRAIKLHNEPSTHRMHWVRVGQDDYQLVVKPLRGKGSVDGDGPGLKVLAYSKPDDPDQTWDYEVICDFLHLSHNFHPVNWDEDVEEELIIAAKEGVWHFDRQRDGWKSTQLTQPFAGEIRDGRLPGGKRFIATVEPKHGQRSAAYRQPDQKGELWTPLPVLSDDLKDGHAVAVADFLGVGSDQIIVGWRAMNEPGVPGITMFTPMDDAGTEWRETRISRERVAVEDLKAGDLNGDGKVDLVAAARQTKNLVIFFNDTE</sequence>
<evidence type="ECO:0000313" key="2">
    <source>
        <dbReference type="EMBL" id="QEF98417.1"/>
    </source>
</evidence>
<evidence type="ECO:0000313" key="3">
    <source>
        <dbReference type="Proteomes" id="UP000321353"/>
    </source>
</evidence>
<dbReference type="EMBL" id="CP036264">
    <property type="protein sequence ID" value="QEF98417.1"/>
    <property type="molecule type" value="Genomic_DNA"/>
</dbReference>
<dbReference type="PANTHER" id="PTHR45460:SF2">
    <property type="entry name" value="ALPHA 1,3 GLUCANASE, GH71 FAMILY (EUROFUNG)"/>
    <property type="match status" value="1"/>
</dbReference>
<keyword evidence="1" id="KW-0732">Signal</keyword>
<dbReference type="InterPro" id="IPR028994">
    <property type="entry name" value="Integrin_alpha_N"/>
</dbReference>
<keyword evidence="3" id="KW-1185">Reference proteome</keyword>
<reference evidence="2 3" key="1">
    <citation type="submission" date="2019-02" db="EMBL/GenBank/DDBJ databases">
        <title>Planctomycetal bacteria perform biofilm scaping via a novel small molecule.</title>
        <authorList>
            <person name="Jeske O."/>
            <person name="Boedeker C."/>
            <person name="Wiegand S."/>
            <person name="Breitling P."/>
            <person name="Kallscheuer N."/>
            <person name="Jogler M."/>
            <person name="Rohde M."/>
            <person name="Petersen J."/>
            <person name="Medema M.H."/>
            <person name="Surup F."/>
            <person name="Jogler C."/>
        </authorList>
    </citation>
    <scope>NUCLEOTIDE SEQUENCE [LARGE SCALE GENOMIC DNA]</scope>
    <source>
        <strain evidence="2 3">Mal15</strain>
    </source>
</reference>